<name>A0A2U1L3P6_ARTAN</name>
<proteinExistence type="predicted"/>
<keyword evidence="1" id="KW-0472">Membrane</keyword>
<evidence type="ECO:0000313" key="3">
    <source>
        <dbReference type="Proteomes" id="UP000245207"/>
    </source>
</evidence>
<feature type="transmembrane region" description="Helical" evidence="1">
    <location>
        <begin position="171"/>
        <end position="189"/>
    </location>
</feature>
<dbReference type="AlphaFoldDB" id="A0A2U1L3P6"/>
<gene>
    <name evidence="2" type="ORF">CTI12_AA533950</name>
</gene>
<reference evidence="2 3" key="1">
    <citation type="journal article" date="2018" name="Mol. Plant">
        <title>The genome of Artemisia annua provides insight into the evolution of Asteraceae family and artemisinin biosynthesis.</title>
        <authorList>
            <person name="Shen Q."/>
            <person name="Zhang L."/>
            <person name="Liao Z."/>
            <person name="Wang S."/>
            <person name="Yan T."/>
            <person name="Shi P."/>
            <person name="Liu M."/>
            <person name="Fu X."/>
            <person name="Pan Q."/>
            <person name="Wang Y."/>
            <person name="Lv Z."/>
            <person name="Lu X."/>
            <person name="Zhang F."/>
            <person name="Jiang W."/>
            <person name="Ma Y."/>
            <person name="Chen M."/>
            <person name="Hao X."/>
            <person name="Li L."/>
            <person name="Tang Y."/>
            <person name="Lv G."/>
            <person name="Zhou Y."/>
            <person name="Sun X."/>
            <person name="Brodelius P.E."/>
            <person name="Rose J.K.C."/>
            <person name="Tang K."/>
        </authorList>
    </citation>
    <scope>NUCLEOTIDE SEQUENCE [LARGE SCALE GENOMIC DNA]</scope>
    <source>
        <strain evidence="3">cv. Huhao1</strain>
        <tissue evidence="2">Leaf</tissue>
    </source>
</reference>
<feature type="transmembrane region" description="Helical" evidence="1">
    <location>
        <begin position="103"/>
        <end position="125"/>
    </location>
</feature>
<evidence type="ECO:0000256" key="1">
    <source>
        <dbReference type="SAM" id="Phobius"/>
    </source>
</evidence>
<feature type="transmembrane region" description="Helical" evidence="1">
    <location>
        <begin position="32"/>
        <end position="54"/>
    </location>
</feature>
<dbReference type="EMBL" id="PKPP01011733">
    <property type="protein sequence ID" value="PWA43616.1"/>
    <property type="molecule type" value="Genomic_DNA"/>
</dbReference>
<organism evidence="2 3">
    <name type="scientific">Artemisia annua</name>
    <name type="common">Sweet wormwood</name>
    <dbReference type="NCBI Taxonomy" id="35608"/>
    <lineage>
        <taxon>Eukaryota</taxon>
        <taxon>Viridiplantae</taxon>
        <taxon>Streptophyta</taxon>
        <taxon>Embryophyta</taxon>
        <taxon>Tracheophyta</taxon>
        <taxon>Spermatophyta</taxon>
        <taxon>Magnoliopsida</taxon>
        <taxon>eudicotyledons</taxon>
        <taxon>Gunneridae</taxon>
        <taxon>Pentapetalae</taxon>
        <taxon>asterids</taxon>
        <taxon>campanulids</taxon>
        <taxon>Asterales</taxon>
        <taxon>Asteraceae</taxon>
        <taxon>Asteroideae</taxon>
        <taxon>Anthemideae</taxon>
        <taxon>Artemisiinae</taxon>
        <taxon>Artemisia</taxon>
    </lineage>
</organism>
<keyword evidence="1" id="KW-1133">Transmembrane helix</keyword>
<evidence type="ECO:0000313" key="2">
    <source>
        <dbReference type="EMBL" id="PWA43616.1"/>
    </source>
</evidence>
<comment type="caution">
    <text evidence="2">The sequence shown here is derived from an EMBL/GenBank/DDBJ whole genome shotgun (WGS) entry which is preliminary data.</text>
</comment>
<feature type="transmembrane region" description="Helical" evidence="1">
    <location>
        <begin position="131"/>
        <end position="151"/>
    </location>
</feature>
<feature type="transmembrane region" description="Helical" evidence="1">
    <location>
        <begin position="195"/>
        <end position="216"/>
    </location>
</feature>
<sequence length="238" mass="26970">MESKLAIQKGGQVAISVTDDHEQAKPVSPQLFWYYMFLCLMSFFFTFPSTIAPLKLQTIKQHPGGVFVIMTFVTISVTTLASAILVFTSCYLKSYMRIIHYTVLKTVGSLSGILAPFFFEVVLFVPDNPSITMYTHIGVIFVGIMVGYCFLWKYAISYQQGTDFNELSSPWMLFVPALIPLEIVLPPFIPENLYWILPVGFFVQFSILYVAAIRIFGRRQIMPLGTSPAIQQDKIQDK</sequence>
<protein>
    <submittedName>
        <fullName evidence="2">Uncharacterized protein</fullName>
    </submittedName>
</protein>
<accession>A0A2U1L3P6</accession>
<feature type="transmembrane region" description="Helical" evidence="1">
    <location>
        <begin position="66"/>
        <end position="91"/>
    </location>
</feature>
<keyword evidence="1" id="KW-0812">Transmembrane</keyword>
<dbReference type="Proteomes" id="UP000245207">
    <property type="component" value="Unassembled WGS sequence"/>
</dbReference>
<keyword evidence="3" id="KW-1185">Reference proteome</keyword>